<keyword evidence="4" id="KW-1185">Reference proteome</keyword>
<dbReference type="EMBL" id="FUKP01000037">
    <property type="protein sequence ID" value="SJN25146.1"/>
    <property type="molecule type" value="Genomic_DNA"/>
</dbReference>
<evidence type="ECO:0000313" key="2">
    <source>
        <dbReference type="EMBL" id="TFH98497.1"/>
    </source>
</evidence>
<accession>A0A1R4IZ42</accession>
<proteinExistence type="predicted"/>
<evidence type="ECO:0000313" key="1">
    <source>
        <dbReference type="EMBL" id="SJN25146.1"/>
    </source>
</evidence>
<dbReference type="Pfam" id="PF14078">
    <property type="entry name" value="DUF4259"/>
    <property type="match status" value="1"/>
</dbReference>
<reference evidence="1 3" key="1">
    <citation type="submission" date="2017-02" db="EMBL/GenBank/DDBJ databases">
        <authorList>
            <person name="Peterson S.W."/>
        </authorList>
    </citation>
    <scope>NUCLEOTIDE SEQUENCE [LARGE SCALE GENOMIC DNA]</scope>
    <source>
        <strain evidence="1 3">2B3F</strain>
    </source>
</reference>
<dbReference type="OrthoDB" id="3829495at2"/>
<protein>
    <submittedName>
        <fullName evidence="2">DUF4259 domain-containing protein</fullName>
    </submittedName>
</protein>
<dbReference type="Proteomes" id="UP000297477">
    <property type="component" value="Unassembled WGS sequence"/>
</dbReference>
<dbReference type="InterPro" id="IPR025355">
    <property type="entry name" value="DUF4259"/>
</dbReference>
<dbReference type="Proteomes" id="UP000196230">
    <property type="component" value="Unassembled WGS sequence"/>
</dbReference>
<evidence type="ECO:0000313" key="4">
    <source>
        <dbReference type="Proteomes" id="UP000297477"/>
    </source>
</evidence>
<gene>
    <name evidence="2" type="ORF">E4A49_08250</name>
    <name evidence="1" type="ORF">FM125_05500</name>
</gene>
<dbReference type="RefSeq" id="WP_070637891.1">
    <property type="nucleotide sequence ID" value="NZ_CP126965.1"/>
</dbReference>
<reference evidence="2 4" key="2">
    <citation type="submission" date="2019-03" db="EMBL/GenBank/DDBJ databases">
        <title>Reclassification of Micrococcus aloeverae and Micrococcus yunnanensis as later heterotypic synonyms of Micrococcus luteus.</title>
        <authorList>
            <person name="Huang C.-H."/>
        </authorList>
    </citation>
    <scope>NUCLEOTIDE SEQUENCE [LARGE SCALE GENOMIC DNA]</scope>
    <source>
        <strain evidence="2 4">BCRC 12151</strain>
    </source>
</reference>
<sequence length="140" mass="15989">MSSWGTKVFENDTATDLLDEVLDGTFRLDDYRRTIRAESSDGYISMRTGEQLLAMGALVRVARGDEIDALDQIVEHAQLGEGAELDLAPFLEQFSEEDIDRLREHIGMTLREPAVSELFERWEESGELERWLERSRAVVP</sequence>
<dbReference type="AlphaFoldDB" id="A0A1R4IZ42"/>
<organism evidence="1 3">
    <name type="scientific">Micrococcus lylae</name>
    <dbReference type="NCBI Taxonomy" id="1273"/>
    <lineage>
        <taxon>Bacteria</taxon>
        <taxon>Bacillati</taxon>
        <taxon>Actinomycetota</taxon>
        <taxon>Actinomycetes</taxon>
        <taxon>Micrococcales</taxon>
        <taxon>Micrococcaceae</taxon>
        <taxon>Micrococcus</taxon>
    </lineage>
</organism>
<name>A0A1R4IZ42_9MICC</name>
<dbReference type="EMBL" id="SPKT01000016">
    <property type="protein sequence ID" value="TFH98497.1"/>
    <property type="molecule type" value="Genomic_DNA"/>
</dbReference>
<evidence type="ECO:0000313" key="3">
    <source>
        <dbReference type="Proteomes" id="UP000196230"/>
    </source>
</evidence>